<comment type="domain">
    <text evidence="8">The N-terminal region contains the highly conserved SGGXDS motif, predicted to be a P-loop motif involved in ATP binding.</text>
</comment>
<dbReference type="AlphaFoldDB" id="A0A1V8M9Q6"/>
<evidence type="ECO:0000313" key="11">
    <source>
        <dbReference type="Proteomes" id="UP000191980"/>
    </source>
</evidence>
<comment type="catalytic activity">
    <reaction evidence="7 8">
        <text>cytidine(34) in tRNA(Ile2) + L-lysine + ATP = lysidine(34) in tRNA(Ile2) + AMP + diphosphate + H(+)</text>
        <dbReference type="Rhea" id="RHEA:43744"/>
        <dbReference type="Rhea" id="RHEA-COMP:10625"/>
        <dbReference type="Rhea" id="RHEA-COMP:10670"/>
        <dbReference type="ChEBI" id="CHEBI:15378"/>
        <dbReference type="ChEBI" id="CHEBI:30616"/>
        <dbReference type="ChEBI" id="CHEBI:32551"/>
        <dbReference type="ChEBI" id="CHEBI:33019"/>
        <dbReference type="ChEBI" id="CHEBI:82748"/>
        <dbReference type="ChEBI" id="CHEBI:83665"/>
        <dbReference type="ChEBI" id="CHEBI:456215"/>
        <dbReference type="EC" id="6.3.4.19"/>
    </reaction>
</comment>
<gene>
    <name evidence="8" type="primary">tilS</name>
    <name evidence="10" type="ORF">AU255_10740</name>
</gene>
<comment type="function">
    <text evidence="8">Ligates lysine onto the cytidine present at position 34 of the AUA codon-specific tRNA(Ile) that contains the anticodon CAU, in an ATP-dependent manner. Cytidine is converted to lysidine, thus changing the amino acid specificity of the tRNA from methionine to isoleucine.</text>
</comment>
<dbReference type="NCBIfam" id="TIGR02432">
    <property type="entry name" value="lysidine_TilS_N"/>
    <property type="match status" value="1"/>
</dbReference>
<sequence>MKLTAQFINSQLAPCHTANNIFIGYSGGVDSHVLLHLLTDIPELKHKLTAVYVHHGLQASADHWAAHCQLITEHLGVNFKCLKVNAQALPGQSSEEAARNARYQVFKNLLDKDDVLLFAQHRDDQLETVLLQLFRGAGLKGLSAMPVATNFAAGMLIRPLLDISQQLIIQYGELHDLQWIEDPSNQDTQFDRNFLRHEIIPLLEKRWPSLDKTVARVAGHCADAHAMLSVSAQHNMHLLYDSQKRSLSIPGLLEHDYVTRQWVLREWLHHLGARMPTQKVMTAIMQDILLARPEANPVVEHNGMTIQRYREDLYLVAVHIKPELDQVFNWAANIESLSLPENGKLLVIKADTGIPRHIWQHADIQVKYRQGGETIRLPNRAGRHSLKKLYQDSGIPPWQRDLIPLIYLDGKLAAIANLFISADFFGEKTNCITPVWQQAIDGKLVYQ</sequence>
<dbReference type="InterPro" id="IPR011063">
    <property type="entry name" value="TilS/TtcA_N"/>
</dbReference>
<evidence type="ECO:0000256" key="5">
    <source>
        <dbReference type="ARBA" id="ARBA00022741"/>
    </source>
</evidence>
<dbReference type="EMBL" id="LPUF01000001">
    <property type="protein sequence ID" value="OQK18277.1"/>
    <property type="molecule type" value="Genomic_DNA"/>
</dbReference>
<dbReference type="GO" id="GO:0032267">
    <property type="term" value="F:tRNA(Ile)-lysidine synthase activity"/>
    <property type="evidence" value="ECO:0007669"/>
    <property type="project" value="UniProtKB-EC"/>
</dbReference>
<dbReference type="OrthoDB" id="9807403at2"/>
<evidence type="ECO:0000259" key="9">
    <source>
        <dbReference type="SMART" id="SM00977"/>
    </source>
</evidence>
<dbReference type="SUPFAM" id="SSF56037">
    <property type="entry name" value="PheT/TilS domain"/>
    <property type="match status" value="1"/>
</dbReference>
<evidence type="ECO:0000313" key="10">
    <source>
        <dbReference type="EMBL" id="OQK18277.1"/>
    </source>
</evidence>
<dbReference type="Gene3D" id="3.40.50.620">
    <property type="entry name" value="HUPs"/>
    <property type="match status" value="1"/>
</dbReference>
<dbReference type="Pfam" id="PF09179">
    <property type="entry name" value="TilS"/>
    <property type="match status" value="1"/>
</dbReference>
<dbReference type="Pfam" id="PF01171">
    <property type="entry name" value="ATP_bind_3"/>
    <property type="match status" value="1"/>
</dbReference>
<dbReference type="GO" id="GO:0005524">
    <property type="term" value="F:ATP binding"/>
    <property type="evidence" value="ECO:0007669"/>
    <property type="project" value="UniProtKB-UniRule"/>
</dbReference>
<dbReference type="NCBIfam" id="TIGR02433">
    <property type="entry name" value="lysidine_TilS_C"/>
    <property type="match status" value="1"/>
</dbReference>
<feature type="binding site" evidence="8">
    <location>
        <begin position="26"/>
        <end position="31"/>
    </location>
    <ligand>
        <name>ATP</name>
        <dbReference type="ChEBI" id="CHEBI:30616"/>
    </ligand>
</feature>
<dbReference type="Pfam" id="PF11734">
    <property type="entry name" value="TilS_C"/>
    <property type="match status" value="1"/>
</dbReference>
<dbReference type="SUPFAM" id="SSF82829">
    <property type="entry name" value="MesJ substrate recognition domain-like"/>
    <property type="match status" value="1"/>
</dbReference>
<comment type="subcellular location">
    <subcellularLocation>
        <location evidence="1 8">Cytoplasm</location>
    </subcellularLocation>
</comment>
<dbReference type="GO" id="GO:0006400">
    <property type="term" value="P:tRNA modification"/>
    <property type="evidence" value="ECO:0007669"/>
    <property type="project" value="UniProtKB-UniRule"/>
</dbReference>
<evidence type="ECO:0000256" key="7">
    <source>
        <dbReference type="ARBA" id="ARBA00048539"/>
    </source>
</evidence>
<organism evidence="10 11">
    <name type="scientific">Methyloprofundus sedimenti</name>
    <dbReference type="NCBI Taxonomy" id="1420851"/>
    <lineage>
        <taxon>Bacteria</taxon>
        <taxon>Pseudomonadati</taxon>
        <taxon>Pseudomonadota</taxon>
        <taxon>Gammaproteobacteria</taxon>
        <taxon>Methylococcales</taxon>
        <taxon>Methylococcaceae</taxon>
        <taxon>Methyloprofundus</taxon>
    </lineage>
</organism>
<evidence type="ECO:0000256" key="6">
    <source>
        <dbReference type="ARBA" id="ARBA00022840"/>
    </source>
</evidence>
<dbReference type="InterPro" id="IPR014729">
    <property type="entry name" value="Rossmann-like_a/b/a_fold"/>
</dbReference>
<proteinExistence type="inferred from homology"/>
<dbReference type="InterPro" id="IPR015262">
    <property type="entry name" value="tRNA_Ile_lys_synt_subst-bd"/>
</dbReference>
<evidence type="ECO:0000256" key="1">
    <source>
        <dbReference type="ARBA" id="ARBA00004496"/>
    </source>
</evidence>
<dbReference type="STRING" id="1420851.AU255_10740"/>
<evidence type="ECO:0000256" key="4">
    <source>
        <dbReference type="ARBA" id="ARBA00022694"/>
    </source>
</evidence>
<keyword evidence="5 8" id="KW-0547">Nucleotide-binding</keyword>
<dbReference type="InterPro" id="IPR012796">
    <property type="entry name" value="Lysidine-tRNA-synth_C"/>
</dbReference>
<feature type="domain" description="Lysidine-tRNA(Ile) synthetase C-terminal" evidence="9">
    <location>
        <begin position="364"/>
        <end position="436"/>
    </location>
</feature>
<accession>A0A1V8M9Q6</accession>
<dbReference type="InterPro" id="IPR012094">
    <property type="entry name" value="tRNA_Ile_lys_synt"/>
</dbReference>
<evidence type="ECO:0000256" key="3">
    <source>
        <dbReference type="ARBA" id="ARBA00022598"/>
    </source>
</evidence>
<comment type="caution">
    <text evidence="10">The sequence shown here is derived from an EMBL/GenBank/DDBJ whole genome shotgun (WGS) entry which is preliminary data.</text>
</comment>
<dbReference type="CDD" id="cd01992">
    <property type="entry name" value="TilS_N"/>
    <property type="match status" value="1"/>
</dbReference>
<dbReference type="InterPro" id="IPR012795">
    <property type="entry name" value="tRNA_Ile_lys_synt_N"/>
</dbReference>
<keyword evidence="4 8" id="KW-0819">tRNA processing</keyword>
<name>A0A1V8M9Q6_9GAMM</name>
<comment type="similarity">
    <text evidence="8">Belongs to the tRNA(Ile)-lysidine synthase family.</text>
</comment>
<dbReference type="HAMAP" id="MF_01161">
    <property type="entry name" value="tRNA_Ile_lys_synt"/>
    <property type="match status" value="1"/>
</dbReference>
<evidence type="ECO:0000256" key="2">
    <source>
        <dbReference type="ARBA" id="ARBA00022490"/>
    </source>
</evidence>
<dbReference type="PANTHER" id="PTHR43033:SF1">
    <property type="entry name" value="TRNA(ILE)-LYSIDINE SYNTHASE-RELATED"/>
    <property type="match status" value="1"/>
</dbReference>
<reference evidence="10 11" key="1">
    <citation type="submission" date="2015-12" db="EMBL/GenBank/DDBJ databases">
        <authorList>
            <person name="Shamseldin A."/>
            <person name="Moawad H."/>
            <person name="Abd El-Rahim W.M."/>
            <person name="Sadowsky M.J."/>
        </authorList>
    </citation>
    <scope>NUCLEOTIDE SEQUENCE [LARGE SCALE GENOMIC DNA]</scope>
    <source>
        <strain evidence="10 11">WF1</strain>
    </source>
</reference>
<protein>
    <recommendedName>
        <fullName evidence="8">tRNA(Ile)-lysidine synthase</fullName>
        <ecNumber evidence="8">6.3.4.19</ecNumber>
    </recommendedName>
    <alternativeName>
        <fullName evidence="8">tRNA(Ile)-2-lysyl-cytidine synthase</fullName>
    </alternativeName>
    <alternativeName>
        <fullName evidence="8">tRNA(Ile)-lysidine synthetase</fullName>
    </alternativeName>
</protein>
<dbReference type="EC" id="6.3.4.19" evidence="8"/>
<keyword evidence="3 8" id="KW-0436">Ligase</keyword>
<keyword evidence="6 8" id="KW-0067">ATP-binding</keyword>
<keyword evidence="2 8" id="KW-0963">Cytoplasm</keyword>
<dbReference type="SMART" id="SM00977">
    <property type="entry name" value="TilS_C"/>
    <property type="match status" value="1"/>
</dbReference>
<dbReference type="Proteomes" id="UP000191980">
    <property type="component" value="Unassembled WGS sequence"/>
</dbReference>
<dbReference type="RefSeq" id="WP_080522881.1">
    <property type="nucleotide sequence ID" value="NZ_LPUF01000001.1"/>
</dbReference>
<dbReference type="PANTHER" id="PTHR43033">
    <property type="entry name" value="TRNA(ILE)-LYSIDINE SYNTHASE-RELATED"/>
    <property type="match status" value="1"/>
</dbReference>
<dbReference type="Gene3D" id="1.20.59.20">
    <property type="match status" value="1"/>
</dbReference>
<dbReference type="GO" id="GO:0005737">
    <property type="term" value="C:cytoplasm"/>
    <property type="evidence" value="ECO:0007669"/>
    <property type="project" value="UniProtKB-SubCell"/>
</dbReference>
<dbReference type="SUPFAM" id="SSF52402">
    <property type="entry name" value="Adenine nucleotide alpha hydrolases-like"/>
    <property type="match status" value="1"/>
</dbReference>
<evidence type="ECO:0000256" key="8">
    <source>
        <dbReference type="HAMAP-Rule" id="MF_01161"/>
    </source>
</evidence>
<keyword evidence="11" id="KW-1185">Reference proteome</keyword>